<sequence length="273" mass="29242">MQLNRPPQSMKQKETERRGDGGGHHQGRGRGQGHGGRRPAHQAGGMMQHREVHMCSMGFDLQERGWQAETTGTGHHNRKDVGNQRGQWLPGKAQKPANTDHRPYCQVKGCVEADALQQEEEGGLLERGQAPGIRVEAQARVVLLAFPLYLTLTQPHLPTALVPGHIDLPVPAALLQGKGGQHLWERAESSVVIRVGLRSFAVGAGASQISTSLDVSESSTEIISTDLGWFVCIKMSGGASLAGPALLSESSMEDRPSPPSDIVDPGGPAFLDV</sequence>
<keyword evidence="3" id="KW-1185">Reference proteome</keyword>
<feature type="region of interest" description="Disordered" evidence="1">
    <location>
        <begin position="247"/>
        <end position="273"/>
    </location>
</feature>
<name>A0A4Z2IVM5_9TELE</name>
<reference evidence="2 3" key="1">
    <citation type="submission" date="2019-03" db="EMBL/GenBank/DDBJ databases">
        <title>First draft genome of Liparis tanakae, snailfish: a comprehensive survey of snailfish specific genes.</title>
        <authorList>
            <person name="Kim W."/>
            <person name="Song I."/>
            <person name="Jeong J.-H."/>
            <person name="Kim D."/>
            <person name="Kim S."/>
            <person name="Ryu S."/>
            <person name="Song J.Y."/>
            <person name="Lee S.K."/>
        </authorList>
    </citation>
    <scope>NUCLEOTIDE SEQUENCE [LARGE SCALE GENOMIC DNA]</scope>
    <source>
        <tissue evidence="2">Muscle</tissue>
    </source>
</reference>
<evidence type="ECO:0000313" key="3">
    <source>
        <dbReference type="Proteomes" id="UP000314294"/>
    </source>
</evidence>
<dbReference type="AlphaFoldDB" id="A0A4Z2IVM5"/>
<feature type="region of interest" description="Disordered" evidence="1">
    <location>
        <begin position="70"/>
        <end position="101"/>
    </location>
</feature>
<organism evidence="2 3">
    <name type="scientific">Liparis tanakae</name>
    <name type="common">Tanaka's snailfish</name>
    <dbReference type="NCBI Taxonomy" id="230148"/>
    <lineage>
        <taxon>Eukaryota</taxon>
        <taxon>Metazoa</taxon>
        <taxon>Chordata</taxon>
        <taxon>Craniata</taxon>
        <taxon>Vertebrata</taxon>
        <taxon>Euteleostomi</taxon>
        <taxon>Actinopterygii</taxon>
        <taxon>Neopterygii</taxon>
        <taxon>Teleostei</taxon>
        <taxon>Neoteleostei</taxon>
        <taxon>Acanthomorphata</taxon>
        <taxon>Eupercaria</taxon>
        <taxon>Perciformes</taxon>
        <taxon>Cottioidei</taxon>
        <taxon>Cottales</taxon>
        <taxon>Liparidae</taxon>
        <taxon>Liparis</taxon>
    </lineage>
</organism>
<evidence type="ECO:0000256" key="1">
    <source>
        <dbReference type="SAM" id="MobiDB-lite"/>
    </source>
</evidence>
<feature type="compositionally biased region" description="Basic and acidic residues" evidence="1">
    <location>
        <begin position="11"/>
        <end position="23"/>
    </location>
</feature>
<comment type="caution">
    <text evidence="2">The sequence shown here is derived from an EMBL/GenBank/DDBJ whole genome shotgun (WGS) entry which is preliminary data.</text>
</comment>
<proteinExistence type="predicted"/>
<gene>
    <name evidence="2" type="ORF">EYF80_007656</name>
</gene>
<dbReference type="EMBL" id="SRLO01000042">
    <property type="protein sequence ID" value="TNN82010.1"/>
    <property type="molecule type" value="Genomic_DNA"/>
</dbReference>
<evidence type="ECO:0000313" key="2">
    <source>
        <dbReference type="EMBL" id="TNN82010.1"/>
    </source>
</evidence>
<feature type="region of interest" description="Disordered" evidence="1">
    <location>
        <begin position="1"/>
        <end position="44"/>
    </location>
</feature>
<feature type="compositionally biased region" description="Polar residues" evidence="1">
    <location>
        <begin position="1"/>
        <end position="10"/>
    </location>
</feature>
<dbReference type="Proteomes" id="UP000314294">
    <property type="component" value="Unassembled WGS sequence"/>
</dbReference>
<protein>
    <submittedName>
        <fullName evidence="2">Uncharacterized protein</fullName>
    </submittedName>
</protein>
<accession>A0A4Z2IVM5</accession>